<dbReference type="EMBL" id="SPHZ02000001">
    <property type="protein sequence ID" value="KAF0931919.1"/>
    <property type="molecule type" value="Genomic_DNA"/>
</dbReference>
<accession>A0A6G1F500</accession>
<protein>
    <submittedName>
        <fullName evidence="1">Uncharacterized protein</fullName>
    </submittedName>
</protein>
<organism evidence="1 2">
    <name type="scientific">Oryza meyeriana var. granulata</name>
    <dbReference type="NCBI Taxonomy" id="110450"/>
    <lineage>
        <taxon>Eukaryota</taxon>
        <taxon>Viridiplantae</taxon>
        <taxon>Streptophyta</taxon>
        <taxon>Embryophyta</taxon>
        <taxon>Tracheophyta</taxon>
        <taxon>Spermatophyta</taxon>
        <taxon>Magnoliopsida</taxon>
        <taxon>Liliopsida</taxon>
        <taxon>Poales</taxon>
        <taxon>Poaceae</taxon>
        <taxon>BOP clade</taxon>
        <taxon>Oryzoideae</taxon>
        <taxon>Oryzeae</taxon>
        <taxon>Oryzinae</taxon>
        <taxon>Oryza</taxon>
        <taxon>Oryza meyeriana</taxon>
    </lineage>
</organism>
<evidence type="ECO:0000313" key="2">
    <source>
        <dbReference type="Proteomes" id="UP000479710"/>
    </source>
</evidence>
<keyword evidence="2" id="KW-1185">Reference proteome</keyword>
<proteinExistence type="predicted"/>
<gene>
    <name evidence="1" type="ORF">E2562_007106</name>
</gene>
<evidence type="ECO:0000313" key="1">
    <source>
        <dbReference type="EMBL" id="KAF0931919.1"/>
    </source>
</evidence>
<comment type="caution">
    <text evidence="1">The sequence shown here is derived from an EMBL/GenBank/DDBJ whole genome shotgun (WGS) entry which is preliminary data.</text>
</comment>
<dbReference type="AlphaFoldDB" id="A0A6G1F500"/>
<name>A0A6G1F500_9ORYZ</name>
<dbReference type="Proteomes" id="UP000479710">
    <property type="component" value="Unassembled WGS sequence"/>
</dbReference>
<sequence>MGERRKARVVGYPLMGDEAPDCLPELCQQQLAGAGAAMMRMRRRAGAQQAGYWCAGMADGSSEAEAHTGGVVVKP</sequence>
<reference evidence="1 2" key="1">
    <citation type="submission" date="2019-11" db="EMBL/GenBank/DDBJ databases">
        <title>Whole genome sequence of Oryza granulata.</title>
        <authorList>
            <person name="Li W."/>
        </authorList>
    </citation>
    <scope>NUCLEOTIDE SEQUENCE [LARGE SCALE GENOMIC DNA]</scope>
    <source>
        <strain evidence="2">cv. Menghai</strain>
        <tissue evidence="1">Leaf</tissue>
    </source>
</reference>